<dbReference type="Proteomes" id="UP001261624">
    <property type="component" value="Unassembled WGS sequence"/>
</dbReference>
<dbReference type="SUPFAM" id="SSF53474">
    <property type="entry name" value="alpha/beta-Hydrolases"/>
    <property type="match status" value="1"/>
</dbReference>
<gene>
    <name evidence="4" type="ORF">RM549_03905</name>
</gene>
<organism evidence="4 5">
    <name type="scientific">Autumnicola patrickiae</name>
    <dbReference type="NCBI Taxonomy" id="3075591"/>
    <lineage>
        <taxon>Bacteria</taxon>
        <taxon>Pseudomonadati</taxon>
        <taxon>Bacteroidota</taxon>
        <taxon>Flavobacteriia</taxon>
        <taxon>Flavobacteriales</taxon>
        <taxon>Flavobacteriaceae</taxon>
        <taxon>Autumnicola</taxon>
    </lineage>
</organism>
<dbReference type="Pfam" id="PF22847">
    <property type="entry name" value="BT_3657-like_N"/>
    <property type="match status" value="1"/>
</dbReference>
<keyword evidence="1 4" id="KW-0378">Hydrolase</keyword>
<protein>
    <submittedName>
        <fullName evidence="4">Alpha/beta hydrolase fold domain-containing protein</fullName>
    </submittedName>
</protein>
<feature type="domain" description="Arabinosidase BT-3657-like N-terminal" evidence="3">
    <location>
        <begin position="320"/>
        <end position="414"/>
    </location>
</feature>
<dbReference type="SUPFAM" id="SSF75005">
    <property type="entry name" value="Arabinanase/levansucrase/invertase"/>
    <property type="match status" value="1"/>
</dbReference>
<dbReference type="EMBL" id="JAVRHM010000003">
    <property type="protein sequence ID" value="MDT0688913.1"/>
    <property type="molecule type" value="Genomic_DNA"/>
</dbReference>
<proteinExistence type="predicted"/>
<keyword evidence="5" id="KW-1185">Reference proteome</keyword>
<dbReference type="GO" id="GO:0016787">
    <property type="term" value="F:hydrolase activity"/>
    <property type="evidence" value="ECO:0007669"/>
    <property type="project" value="UniProtKB-KW"/>
</dbReference>
<dbReference type="Gene3D" id="2.115.10.20">
    <property type="entry name" value="Glycosyl hydrolase domain, family 43"/>
    <property type="match status" value="2"/>
</dbReference>
<comment type="caution">
    <text evidence="4">The sequence shown here is derived from an EMBL/GenBank/DDBJ whole genome shotgun (WGS) entry which is preliminary data.</text>
</comment>
<evidence type="ECO:0000259" key="2">
    <source>
        <dbReference type="Pfam" id="PF20434"/>
    </source>
</evidence>
<dbReference type="CDD" id="cd08983">
    <property type="entry name" value="GH43_Bt3655-like"/>
    <property type="match status" value="1"/>
</dbReference>
<dbReference type="PANTHER" id="PTHR48081:SF6">
    <property type="entry name" value="PEPTIDASE S9 PROLYL OLIGOPEPTIDASE CATALYTIC DOMAIN-CONTAINING PROTEIN"/>
    <property type="match status" value="1"/>
</dbReference>
<dbReference type="RefSeq" id="WP_311681704.1">
    <property type="nucleotide sequence ID" value="NZ_JAVRHM010000003.1"/>
</dbReference>
<reference evidence="4 5" key="1">
    <citation type="submission" date="2023-09" db="EMBL/GenBank/DDBJ databases">
        <authorList>
            <person name="Rey-Velasco X."/>
        </authorList>
    </citation>
    <scope>NUCLEOTIDE SEQUENCE [LARGE SCALE GENOMIC DNA]</scope>
    <source>
        <strain evidence="4 5">F188</strain>
    </source>
</reference>
<sequence length="605" mass="68594">MAGFQFIKFKYLFLLICFSATGKMFCQDKVFNLWENTVPGAVTTKEYKEEYRKDAEGNITGISKVSTPTLSLFLPKEEKENGTAVIILPGGGYGHLAVEKEGYKVARWFNEAGVTAFVLKYRLPSDKIMKKKAIAPLADAQQAVRYVRKNAEKWNLDPEKVGVIGFSAGGHLAASLSTRYDEKLMVKIDKISARPDFSILIYPVISMKDSLTHEGSRTNLLGANVSESLKNQFSNENLVSSSTPPTFLVHATDDHAVPVENSLVYYSALKGKNVPVELHIYEKGGHGFGMGTNGTNQYWPQSLKKWLQQNNFLEEEQALLFSYFKGNGEDGLHLAYSEDGYKWEALNNDQSFLTPELGNEKLMRDPCIIKGGDGKYHMVWTVGWTEKGVGYATSEDLINWSKQQFLPVMEHEENARNTWAPEITYDEENNEYVIYWATTIRGRFPETQIDADDGYNHRMYYTTTTDFQNFSPTKLLYEPGFNVIDATIQKKQDQYVMFLKDETRDPAQKNIRIAYGKNLTGPYSEAGEPITGDYWAEGPTATVIDGTWMVYFDKYIEKEFGAVRSEDLENWEDISDKISFPEGTRHGSVIKVPNKILENLKNLEN</sequence>
<evidence type="ECO:0000256" key="1">
    <source>
        <dbReference type="ARBA" id="ARBA00022801"/>
    </source>
</evidence>
<dbReference type="InterPro" id="IPR055133">
    <property type="entry name" value="BT_3657-like_N"/>
</dbReference>
<name>A0ABU3DYV9_9FLAO</name>
<evidence type="ECO:0000313" key="4">
    <source>
        <dbReference type="EMBL" id="MDT0688913.1"/>
    </source>
</evidence>
<dbReference type="InterPro" id="IPR029058">
    <property type="entry name" value="AB_hydrolase_fold"/>
</dbReference>
<dbReference type="Gene3D" id="3.40.50.1820">
    <property type="entry name" value="alpha/beta hydrolase"/>
    <property type="match status" value="1"/>
</dbReference>
<dbReference type="InterPro" id="IPR023296">
    <property type="entry name" value="Glyco_hydro_beta-prop_sf"/>
</dbReference>
<feature type="domain" description="BD-FAE-like" evidence="2">
    <location>
        <begin position="70"/>
        <end position="268"/>
    </location>
</feature>
<dbReference type="PANTHER" id="PTHR48081">
    <property type="entry name" value="AB HYDROLASE SUPERFAMILY PROTEIN C4A8.06C"/>
    <property type="match status" value="1"/>
</dbReference>
<evidence type="ECO:0000313" key="5">
    <source>
        <dbReference type="Proteomes" id="UP001261624"/>
    </source>
</evidence>
<dbReference type="Pfam" id="PF20434">
    <property type="entry name" value="BD-FAE"/>
    <property type="match status" value="1"/>
</dbReference>
<dbReference type="InterPro" id="IPR049492">
    <property type="entry name" value="BD-FAE-like_dom"/>
</dbReference>
<evidence type="ECO:0000259" key="3">
    <source>
        <dbReference type="Pfam" id="PF22847"/>
    </source>
</evidence>
<accession>A0ABU3DYV9</accession>
<dbReference type="InterPro" id="IPR050300">
    <property type="entry name" value="GDXG_lipolytic_enzyme"/>
</dbReference>